<comment type="similarity">
    <text evidence="2 7">Belongs to the glycosyl hydrolase 20 family.</text>
</comment>
<dbReference type="OrthoDB" id="428480at2759"/>
<dbReference type="Pfam" id="PF00728">
    <property type="entry name" value="Glyco_hydro_20"/>
    <property type="match status" value="1"/>
</dbReference>
<keyword evidence="5" id="KW-0325">Glycoprotein</keyword>
<evidence type="ECO:0000259" key="10">
    <source>
        <dbReference type="Pfam" id="PF14845"/>
    </source>
</evidence>
<dbReference type="InterPro" id="IPR015883">
    <property type="entry name" value="Glyco_hydro_20_cat"/>
</dbReference>
<proteinExistence type="inferred from homology"/>
<evidence type="ECO:0000313" key="11">
    <source>
        <dbReference type="EMBL" id="OMJ20217.1"/>
    </source>
</evidence>
<keyword evidence="6 7" id="KW-0326">Glycosidase</keyword>
<dbReference type="Pfam" id="PF14845">
    <property type="entry name" value="Glycohydro_20b2"/>
    <property type="match status" value="1"/>
</dbReference>
<evidence type="ECO:0000256" key="4">
    <source>
        <dbReference type="ARBA" id="ARBA00022801"/>
    </source>
</evidence>
<dbReference type="AlphaFoldDB" id="A0A1R1XZV1"/>
<evidence type="ECO:0000256" key="7">
    <source>
        <dbReference type="PIRNR" id="PIRNR001093"/>
    </source>
</evidence>
<accession>A0A1R1XZV1</accession>
<sequence>MFKLTKVLFFGALIARETFALWPVIDNEQYGTKHISFTTDHITINSGINNDILTRAINRYTDLIKTETYTPILDFEAGRIATTNVNANLQINVSNESSDLSLDTSEEYTLSVNSNGTAKLDAQTIYGAIRGLETFSQLVEFNAGRRVIKNTPIVLKDKPIFQHRGLLLDTSRNFYPVNSLKRIIDGMAYTKLNVFTWHLLDSYSWSVESKSDPNLHTKGSYGPGKVYMYTDVIEIIKYAKDRGIRVIPEFNMPGRSYSVGLSNPDLVSCFTQVPKTNNILAGYPSGQINIAKSQSQDFARSVISEYSKLFTDNYFNVGGNALQLDCYNNDPDVIQALRQNSGETVLTLLQKFYGSAYDQAKKEGKTPIFWEDALLAHNYNVPKDAVIKAGKNDAQFIQILQQGYKVIATPLKAFTLDCGKGNFVPNSNLNDVGECGPYKMWNTMYNYDPYFNLPNMSLRDQIIGGEVNMFSQQADNSNIDRFLWPRLAAAAEVLWAGPYTPGTTTRRPFNPASARLNDFRERLLQRGIKSMPLMPLWCARNPYMCVLPPTSIPTTLF</sequence>
<dbReference type="GO" id="GO:0005975">
    <property type="term" value="P:carbohydrate metabolic process"/>
    <property type="evidence" value="ECO:0007669"/>
    <property type="project" value="InterPro"/>
</dbReference>
<dbReference type="InterPro" id="IPR029019">
    <property type="entry name" value="HEX_eukaryotic_N"/>
</dbReference>
<dbReference type="Gene3D" id="3.20.20.80">
    <property type="entry name" value="Glycosidases"/>
    <property type="match status" value="1"/>
</dbReference>
<evidence type="ECO:0000256" key="3">
    <source>
        <dbReference type="ARBA" id="ARBA00022729"/>
    </source>
</evidence>
<evidence type="ECO:0000256" key="5">
    <source>
        <dbReference type="ARBA" id="ARBA00023180"/>
    </source>
</evidence>
<dbReference type="InterPro" id="IPR029018">
    <property type="entry name" value="Hex-like_dom2"/>
</dbReference>
<comment type="catalytic activity">
    <reaction evidence="1 7">
        <text>Hydrolysis of terminal non-reducing N-acetyl-D-hexosamine residues in N-acetyl-beta-D-hexosaminides.</text>
        <dbReference type="EC" id="3.2.1.52"/>
    </reaction>
</comment>
<dbReference type="GO" id="GO:0004563">
    <property type="term" value="F:beta-N-acetylhexosaminidase activity"/>
    <property type="evidence" value="ECO:0007669"/>
    <property type="project" value="UniProtKB-EC"/>
</dbReference>
<dbReference type="InterPro" id="IPR017853">
    <property type="entry name" value="GH"/>
</dbReference>
<evidence type="ECO:0000256" key="8">
    <source>
        <dbReference type="SAM" id="SignalP"/>
    </source>
</evidence>
<evidence type="ECO:0000313" key="12">
    <source>
        <dbReference type="Proteomes" id="UP000187283"/>
    </source>
</evidence>
<evidence type="ECO:0000256" key="6">
    <source>
        <dbReference type="ARBA" id="ARBA00023295"/>
    </source>
</evidence>
<gene>
    <name evidence="11" type="ORF">AYI70_g4253</name>
</gene>
<feature type="signal peptide" evidence="8">
    <location>
        <begin position="1"/>
        <end position="20"/>
    </location>
</feature>
<evidence type="ECO:0000256" key="2">
    <source>
        <dbReference type="ARBA" id="ARBA00006285"/>
    </source>
</evidence>
<name>A0A1R1XZV1_9FUNG</name>
<dbReference type="Gene3D" id="3.30.379.10">
    <property type="entry name" value="Chitobiase/beta-hexosaminidase domain 2-like"/>
    <property type="match status" value="1"/>
</dbReference>
<dbReference type="EC" id="3.2.1.52" evidence="7"/>
<dbReference type="EMBL" id="LSSN01001296">
    <property type="protein sequence ID" value="OMJ20217.1"/>
    <property type="molecule type" value="Genomic_DNA"/>
</dbReference>
<comment type="caution">
    <text evidence="11">The sequence shown here is derived from an EMBL/GenBank/DDBJ whole genome shotgun (WGS) entry which is preliminary data.</text>
</comment>
<dbReference type="SUPFAM" id="SSF55545">
    <property type="entry name" value="beta-N-acetylhexosaminidase-like domain"/>
    <property type="match status" value="1"/>
</dbReference>
<keyword evidence="4 7" id="KW-0378">Hydrolase</keyword>
<dbReference type="GO" id="GO:0030203">
    <property type="term" value="P:glycosaminoglycan metabolic process"/>
    <property type="evidence" value="ECO:0007669"/>
    <property type="project" value="TreeGrafter"/>
</dbReference>
<dbReference type="GO" id="GO:0016020">
    <property type="term" value="C:membrane"/>
    <property type="evidence" value="ECO:0007669"/>
    <property type="project" value="TreeGrafter"/>
</dbReference>
<dbReference type="PANTHER" id="PTHR22600">
    <property type="entry name" value="BETA-HEXOSAMINIDASE"/>
    <property type="match status" value="1"/>
</dbReference>
<protein>
    <recommendedName>
        <fullName evidence="7">Beta-hexosaminidase</fullName>
        <ecNumber evidence="7">3.2.1.52</ecNumber>
    </recommendedName>
</protein>
<evidence type="ECO:0000259" key="9">
    <source>
        <dbReference type="Pfam" id="PF00728"/>
    </source>
</evidence>
<feature type="domain" description="Glycoside hydrolase family 20 catalytic" evidence="9">
    <location>
        <begin position="161"/>
        <end position="497"/>
    </location>
</feature>
<feature type="chain" id="PRO_5012887355" description="Beta-hexosaminidase" evidence="8">
    <location>
        <begin position="21"/>
        <end position="557"/>
    </location>
</feature>
<dbReference type="SUPFAM" id="SSF51445">
    <property type="entry name" value="(Trans)glycosidases"/>
    <property type="match status" value="1"/>
</dbReference>
<reference evidence="11 12" key="1">
    <citation type="submission" date="2017-01" db="EMBL/GenBank/DDBJ databases">
        <authorList>
            <person name="Mah S.A."/>
            <person name="Swanson W.J."/>
            <person name="Moy G.W."/>
            <person name="Vacquier V.D."/>
        </authorList>
    </citation>
    <scope>NUCLEOTIDE SEQUENCE [LARGE SCALE GENOMIC DNA]</scope>
    <source>
        <strain evidence="11 12">GSMNP</strain>
    </source>
</reference>
<keyword evidence="3 8" id="KW-0732">Signal</keyword>
<dbReference type="STRING" id="133412.A0A1R1XZV1"/>
<dbReference type="PANTHER" id="PTHR22600:SF26">
    <property type="entry name" value="BETA-N-ACETYLHEXOSAMINIDASE"/>
    <property type="match status" value="1"/>
</dbReference>
<dbReference type="PRINTS" id="PR00738">
    <property type="entry name" value="GLHYDRLASE20"/>
</dbReference>
<dbReference type="InterPro" id="IPR025705">
    <property type="entry name" value="Beta_hexosaminidase_sua/sub"/>
</dbReference>
<dbReference type="FunFam" id="3.20.20.80:FF:000063">
    <property type="entry name" value="Beta-hexosaminidase"/>
    <property type="match status" value="1"/>
</dbReference>
<organism evidence="11 12">
    <name type="scientific">Smittium culicis</name>
    <dbReference type="NCBI Taxonomy" id="133412"/>
    <lineage>
        <taxon>Eukaryota</taxon>
        <taxon>Fungi</taxon>
        <taxon>Fungi incertae sedis</taxon>
        <taxon>Zoopagomycota</taxon>
        <taxon>Kickxellomycotina</taxon>
        <taxon>Harpellomycetes</taxon>
        <taxon>Harpellales</taxon>
        <taxon>Legeriomycetaceae</taxon>
        <taxon>Smittium</taxon>
    </lineage>
</organism>
<keyword evidence="12" id="KW-1185">Reference proteome</keyword>
<dbReference type="PIRSF" id="PIRSF001093">
    <property type="entry name" value="B-hxosamndse_ab_euk"/>
    <property type="match status" value="1"/>
</dbReference>
<feature type="domain" description="Beta-hexosaminidase eukaryotic type N-terminal" evidence="10">
    <location>
        <begin position="21"/>
        <end position="138"/>
    </location>
</feature>
<dbReference type="Proteomes" id="UP000187283">
    <property type="component" value="Unassembled WGS sequence"/>
</dbReference>
<evidence type="ECO:0000256" key="1">
    <source>
        <dbReference type="ARBA" id="ARBA00001231"/>
    </source>
</evidence>